<feature type="transmembrane region" description="Helical" evidence="6">
    <location>
        <begin position="222"/>
        <end position="255"/>
    </location>
</feature>
<protein>
    <submittedName>
        <fullName evidence="8">UPF0496 protein 3</fullName>
    </submittedName>
</protein>
<dbReference type="Pfam" id="PF05055">
    <property type="entry name" value="DUF677"/>
    <property type="match status" value="1"/>
</dbReference>
<evidence type="ECO:0000313" key="7">
    <source>
        <dbReference type="Proteomes" id="UP000504607"/>
    </source>
</evidence>
<dbReference type="GeneID" id="105053601"/>
<dbReference type="FunCoup" id="A0A6I9RV79">
    <property type="interactions" value="1033"/>
</dbReference>
<evidence type="ECO:0000256" key="1">
    <source>
        <dbReference type="ARBA" id="ARBA00004370"/>
    </source>
</evidence>
<dbReference type="RefSeq" id="XP_010933135.1">
    <property type="nucleotide sequence ID" value="XM_010934833.3"/>
</dbReference>
<keyword evidence="7" id="KW-1185">Reference proteome</keyword>
<comment type="similarity">
    <text evidence="2">Belongs to the UPF0496 family.</text>
</comment>
<evidence type="ECO:0000313" key="8">
    <source>
        <dbReference type="RefSeq" id="XP_010933135.1"/>
    </source>
</evidence>
<evidence type="ECO:0000256" key="2">
    <source>
        <dbReference type="ARBA" id="ARBA00009074"/>
    </source>
</evidence>
<dbReference type="PANTHER" id="PTHR31113:SF6">
    <property type="entry name" value="UPF0496 PROTEIN 3"/>
    <property type="match status" value="1"/>
</dbReference>
<evidence type="ECO:0000256" key="5">
    <source>
        <dbReference type="ARBA" id="ARBA00023136"/>
    </source>
</evidence>
<dbReference type="PANTHER" id="PTHR31113">
    <property type="entry name" value="UPF0496 PROTEIN 3-RELATED"/>
    <property type="match status" value="1"/>
</dbReference>
<dbReference type="InterPro" id="IPR007749">
    <property type="entry name" value="DUF677"/>
</dbReference>
<reference evidence="8" key="1">
    <citation type="submission" date="2025-08" db="UniProtKB">
        <authorList>
            <consortium name="RefSeq"/>
        </authorList>
    </citation>
    <scope>IDENTIFICATION</scope>
</reference>
<dbReference type="GO" id="GO:0016020">
    <property type="term" value="C:membrane"/>
    <property type="evidence" value="ECO:0007669"/>
    <property type="project" value="UniProtKB-SubCell"/>
</dbReference>
<keyword evidence="5 6" id="KW-0472">Membrane</keyword>
<evidence type="ECO:0000256" key="3">
    <source>
        <dbReference type="ARBA" id="ARBA00022692"/>
    </source>
</evidence>
<keyword evidence="4 6" id="KW-1133">Transmembrane helix</keyword>
<gene>
    <name evidence="8" type="primary">LOC105053601</name>
</gene>
<dbReference type="OrthoDB" id="776561at2759"/>
<dbReference type="Proteomes" id="UP000504607">
    <property type="component" value="Chromosome 11"/>
</dbReference>
<proteinExistence type="inferred from homology"/>
<dbReference type="InParanoid" id="A0A6I9RV79"/>
<evidence type="ECO:0000256" key="6">
    <source>
        <dbReference type="SAM" id="Phobius"/>
    </source>
</evidence>
<name>A0A6I9RV79_ELAGV</name>
<sequence length="374" mass="41987">MHMKFSIFRDCKRQARRDKCEVVAPISSASFNLCEEYANTFRTESYNEFWARVLDLTLVQGAALKSRESSAAARLPSDRLLAEHLLDPDQPTVTKILAHVRRHCHPETHVLLSDYYAETANASLLCGLLLKAIEQLRLRYRPLKATLNSLISNGQSRLSLPAIDHYLADLSTILTPSNSLGSSQCQFRAVQDGSANLLKRLESRRKKAKAKLRFINHLKRGLAIFLIALTASTSALGVCMALHALVAVVALPTFLSASSSWLASTGWLARVLAQLDAATKGTYILNRELDTISRLVARLHDEVEHMLALLRLCCERHGGGRRRLTQEVVRQIWKNDASFNQQLDELEEHLYLCFMTINKARSLVMKEVLVASRV</sequence>
<organism evidence="7 8">
    <name type="scientific">Elaeis guineensis var. tenera</name>
    <name type="common">Oil palm</name>
    <dbReference type="NCBI Taxonomy" id="51953"/>
    <lineage>
        <taxon>Eukaryota</taxon>
        <taxon>Viridiplantae</taxon>
        <taxon>Streptophyta</taxon>
        <taxon>Embryophyta</taxon>
        <taxon>Tracheophyta</taxon>
        <taxon>Spermatophyta</taxon>
        <taxon>Magnoliopsida</taxon>
        <taxon>Liliopsida</taxon>
        <taxon>Arecaceae</taxon>
        <taxon>Arecoideae</taxon>
        <taxon>Cocoseae</taxon>
        <taxon>Elaeidinae</taxon>
        <taxon>Elaeis</taxon>
    </lineage>
</organism>
<comment type="subcellular location">
    <subcellularLocation>
        <location evidence="1">Membrane</location>
    </subcellularLocation>
</comment>
<dbReference type="KEGG" id="egu:105053601"/>
<keyword evidence="3 6" id="KW-0812">Transmembrane</keyword>
<evidence type="ECO:0000256" key="4">
    <source>
        <dbReference type="ARBA" id="ARBA00022989"/>
    </source>
</evidence>
<accession>A0A6I9RV79</accession>
<dbReference type="AlphaFoldDB" id="A0A6I9RV79"/>